<gene>
    <name evidence="2" type="ORF">Tci_680102</name>
</gene>
<proteinExistence type="predicted"/>
<evidence type="ECO:0000256" key="1">
    <source>
        <dbReference type="SAM" id="MobiDB-lite"/>
    </source>
</evidence>
<reference evidence="2" key="1">
    <citation type="journal article" date="2019" name="Sci. Rep.">
        <title>Draft genome of Tanacetum cinerariifolium, the natural source of mosquito coil.</title>
        <authorList>
            <person name="Yamashiro T."/>
            <person name="Shiraishi A."/>
            <person name="Satake H."/>
            <person name="Nakayama K."/>
        </authorList>
    </citation>
    <scope>NUCLEOTIDE SEQUENCE</scope>
</reference>
<dbReference type="AlphaFoldDB" id="A0A699KT27"/>
<evidence type="ECO:0000313" key="2">
    <source>
        <dbReference type="EMBL" id="GFB08131.1"/>
    </source>
</evidence>
<name>A0A699KT27_TANCI</name>
<accession>A0A699KT27</accession>
<feature type="region of interest" description="Disordered" evidence="1">
    <location>
        <begin position="90"/>
        <end position="127"/>
    </location>
</feature>
<protein>
    <submittedName>
        <fullName evidence="2">Uncharacterized protein</fullName>
    </submittedName>
</protein>
<organism evidence="2">
    <name type="scientific">Tanacetum cinerariifolium</name>
    <name type="common">Dalmatian daisy</name>
    <name type="synonym">Chrysanthemum cinerariifolium</name>
    <dbReference type="NCBI Taxonomy" id="118510"/>
    <lineage>
        <taxon>Eukaryota</taxon>
        <taxon>Viridiplantae</taxon>
        <taxon>Streptophyta</taxon>
        <taxon>Embryophyta</taxon>
        <taxon>Tracheophyta</taxon>
        <taxon>Spermatophyta</taxon>
        <taxon>Magnoliopsida</taxon>
        <taxon>eudicotyledons</taxon>
        <taxon>Gunneridae</taxon>
        <taxon>Pentapetalae</taxon>
        <taxon>asterids</taxon>
        <taxon>campanulids</taxon>
        <taxon>Asterales</taxon>
        <taxon>Asteraceae</taxon>
        <taxon>Asteroideae</taxon>
        <taxon>Anthemideae</taxon>
        <taxon>Anthemidinae</taxon>
        <taxon>Tanacetum</taxon>
    </lineage>
</organism>
<feature type="non-terminal residue" evidence="2">
    <location>
        <position position="1"/>
    </location>
</feature>
<dbReference type="EMBL" id="BKCJ010547940">
    <property type="protein sequence ID" value="GFB08131.1"/>
    <property type="molecule type" value="Genomic_DNA"/>
</dbReference>
<comment type="caution">
    <text evidence="2">The sequence shown here is derived from an EMBL/GenBank/DDBJ whole genome shotgun (WGS) entry which is preliminary data.</text>
</comment>
<sequence length="127" mass="14269">EDWMRWGAGCSGRGDDEQYKLGDRYHVVPPPYTRTFMPPKPDLVFNDASTASATVTNVVNVESSLHKPSKYMSKPLRHDAPIIEECTSDFEDESEIESVPKQKEPSFVPPTEHVKTPKASVKPVEHT</sequence>
<feature type="non-terminal residue" evidence="2">
    <location>
        <position position="127"/>
    </location>
</feature>